<feature type="domain" description="Iron-binding zinc finger CDGSH type" evidence="5">
    <location>
        <begin position="21"/>
        <end position="65"/>
    </location>
</feature>
<protein>
    <submittedName>
        <fullName evidence="6">Iron-binding zinc finger CDGSH type</fullName>
    </submittedName>
</protein>
<sequence>MPEVTIRVREHGPLVVTGDVKLVDAAGNPIEIPAGKPNVALCRCGASLNKPFCDGAHKTCEHFLHSLGIAAPTPE</sequence>
<dbReference type="InterPro" id="IPR018967">
    <property type="entry name" value="FeS-contain_CDGSH-typ"/>
</dbReference>
<dbReference type="RefSeq" id="WP_145091415.1">
    <property type="nucleotide sequence ID" value="NZ_CP036274.1"/>
</dbReference>
<evidence type="ECO:0000256" key="3">
    <source>
        <dbReference type="ARBA" id="ARBA00023004"/>
    </source>
</evidence>
<organism evidence="6 7">
    <name type="scientific">Anatilimnocola aggregata</name>
    <dbReference type="NCBI Taxonomy" id="2528021"/>
    <lineage>
        <taxon>Bacteria</taxon>
        <taxon>Pseudomonadati</taxon>
        <taxon>Planctomycetota</taxon>
        <taxon>Planctomycetia</taxon>
        <taxon>Pirellulales</taxon>
        <taxon>Pirellulaceae</taxon>
        <taxon>Anatilimnocola</taxon>
    </lineage>
</organism>
<evidence type="ECO:0000256" key="4">
    <source>
        <dbReference type="ARBA" id="ARBA00023014"/>
    </source>
</evidence>
<dbReference type="Proteomes" id="UP000315017">
    <property type="component" value="Chromosome"/>
</dbReference>
<evidence type="ECO:0000256" key="1">
    <source>
        <dbReference type="ARBA" id="ARBA00022714"/>
    </source>
</evidence>
<dbReference type="EMBL" id="CP036274">
    <property type="protein sequence ID" value="QDU28700.1"/>
    <property type="molecule type" value="Genomic_DNA"/>
</dbReference>
<evidence type="ECO:0000313" key="7">
    <source>
        <dbReference type="Proteomes" id="UP000315017"/>
    </source>
</evidence>
<keyword evidence="3" id="KW-0408">Iron</keyword>
<keyword evidence="1" id="KW-0001">2Fe-2S</keyword>
<dbReference type="AlphaFoldDB" id="A0A517YEN1"/>
<reference evidence="6 7" key="1">
    <citation type="submission" date="2019-02" db="EMBL/GenBank/DDBJ databases">
        <title>Deep-cultivation of Planctomycetes and their phenomic and genomic characterization uncovers novel biology.</title>
        <authorList>
            <person name="Wiegand S."/>
            <person name="Jogler M."/>
            <person name="Boedeker C."/>
            <person name="Pinto D."/>
            <person name="Vollmers J."/>
            <person name="Rivas-Marin E."/>
            <person name="Kohn T."/>
            <person name="Peeters S.H."/>
            <person name="Heuer A."/>
            <person name="Rast P."/>
            <person name="Oberbeckmann S."/>
            <person name="Bunk B."/>
            <person name="Jeske O."/>
            <person name="Meyerdierks A."/>
            <person name="Storesund J.E."/>
            <person name="Kallscheuer N."/>
            <person name="Luecker S."/>
            <person name="Lage O.M."/>
            <person name="Pohl T."/>
            <person name="Merkel B.J."/>
            <person name="Hornburger P."/>
            <person name="Mueller R.-W."/>
            <person name="Bruemmer F."/>
            <person name="Labrenz M."/>
            <person name="Spormann A.M."/>
            <person name="Op den Camp H."/>
            <person name="Overmann J."/>
            <person name="Amann R."/>
            <person name="Jetten M.S.M."/>
            <person name="Mascher T."/>
            <person name="Medema M.H."/>
            <person name="Devos D.P."/>
            <person name="Kaster A.-K."/>
            <person name="Ovreas L."/>
            <person name="Rohde M."/>
            <person name="Galperin M.Y."/>
            <person name="Jogler C."/>
        </authorList>
    </citation>
    <scope>NUCLEOTIDE SEQUENCE [LARGE SCALE GENOMIC DNA]</scope>
    <source>
        <strain evidence="6 7">ETA_A8</strain>
    </source>
</reference>
<evidence type="ECO:0000313" key="6">
    <source>
        <dbReference type="EMBL" id="QDU28700.1"/>
    </source>
</evidence>
<evidence type="ECO:0000256" key="2">
    <source>
        <dbReference type="ARBA" id="ARBA00022723"/>
    </source>
</evidence>
<dbReference type="SMART" id="SM00704">
    <property type="entry name" value="ZnF_CDGSH"/>
    <property type="match status" value="1"/>
</dbReference>
<dbReference type="KEGG" id="aagg:ETAA8_38040"/>
<keyword evidence="7" id="KW-1185">Reference proteome</keyword>
<dbReference type="GO" id="GO:0005737">
    <property type="term" value="C:cytoplasm"/>
    <property type="evidence" value="ECO:0007669"/>
    <property type="project" value="UniProtKB-ARBA"/>
</dbReference>
<evidence type="ECO:0000259" key="5">
    <source>
        <dbReference type="SMART" id="SM00704"/>
    </source>
</evidence>
<dbReference type="GO" id="GO:0051537">
    <property type="term" value="F:2 iron, 2 sulfur cluster binding"/>
    <property type="evidence" value="ECO:0007669"/>
    <property type="project" value="UniProtKB-KW"/>
</dbReference>
<dbReference type="Pfam" id="PF09360">
    <property type="entry name" value="zf-CDGSH"/>
    <property type="match status" value="1"/>
</dbReference>
<accession>A0A517YEN1</accession>
<proteinExistence type="predicted"/>
<dbReference type="InterPro" id="IPR042216">
    <property type="entry name" value="MitoNEET_CISD"/>
</dbReference>
<keyword evidence="2" id="KW-0479">Metal-binding</keyword>
<dbReference type="Gene3D" id="3.40.5.90">
    <property type="entry name" value="CDGSH iron-sulfur domain, mitoNEET-type"/>
    <property type="match status" value="1"/>
</dbReference>
<dbReference type="OrthoDB" id="9795032at2"/>
<keyword evidence="4" id="KW-0411">Iron-sulfur</keyword>
<name>A0A517YEN1_9BACT</name>
<dbReference type="GO" id="GO:0046872">
    <property type="term" value="F:metal ion binding"/>
    <property type="evidence" value="ECO:0007669"/>
    <property type="project" value="UniProtKB-KW"/>
</dbReference>
<gene>
    <name evidence="6" type="ORF">ETAA8_38040</name>
</gene>